<evidence type="ECO:0000313" key="2">
    <source>
        <dbReference type="Proteomes" id="UP001595683"/>
    </source>
</evidence>
<dbReference type="EMBL" id="JBHRYE010000014">
    <property type="protein sequence ID" value="MFC3671827.1"/>
    <property type="molecule type" value="Genomic_DNA"/>
</dbReference>
<accession>A0ABV7V4E1</accession>
<organism evidence="1 2">
    <name type="scientific">Novosphingobium pokkalii</name>
    <dbReference type="NCBI Taxonomy" id="1770194"/>
    <lineage>
        <taxon>Bacteria</taxon>
        <taxon>Pseudomonadati</taxon>
        <taxon>Pseudomonadota</taxon>
        <taxon>Alphaproteobacteria</taxon>
        <taxon>Sphingomonadales</taxon>
        <taxon>Sphingomonadaceae</taxon>
        <taxon>Novosphingobium</taxon>
    </lineage>
</organism>
<name>A0ABV7V4E1_9SPHN</name>
<evidence type="ECO:0000313" key="1">
    <source>
        <dbReference type="EMBL" id="MFC3671827.1"/>
    </source>
</evidence>
<gene>
    <name evidence="1" type="ORF">ACFOOT_10365</name>
</gene>
<comment type="caution">
    <text evidence="1">The sequence shown here is derived from an EMBL/GenBank/DDBJ whole genome shotgun (WGS) entry which is preliminary data.</text>
</comment>
<dbReference type="Proteomes" id="UP001595683">
    <property type="component" value="Unassembled WGS sequence"/>
</dbReference>
<sequence>MAADQPLRVDVVSLHDVKLSPAHDGRIPLTARFTHKQRNEVIPKGTVRVASDQPLGLLAAALLEPESQDSFLA</sequence>
<protein>
    <submittedName>
        <fullName evidence="1">Uncharacterized protein</fullName>
    </submittedName>
</protein>
<proteinExistence type="predicted"/>
<keyword evidence="2" id="KW-1185">Reference proteome</keyword>
<reference evidence="2" key="1">
    <citation type="journal article" date="2019" name="Int. J. Syst. Evol. Microbiol.">
        <title>The Global Catalogue of Microorganisms (GCM) 10K type strain sequencing project: providing services to taxonomists for standard genome sequencing and annotation.</title>
        <authorList>
            <consortium name="The Broad Institute Genomics Platform"/>
            <consortium name="The Broad Institute Genome Sequencing Center for Infectious Disease"/>
            <person name="Wu L."/>
            <person name="Ma J."/>
        </authorList>
    </citation>
    <scope>NUCLEOTIDE SEQUENCE [LARGE SCALE GENOMIC DNA]</scope>
    <source>
        <strain evidence="2">KCTC 42224</strain>
    </source>
</reference>
<dbReference type="RefSeq" id="WP_191326292.1">
    <property type="nucleotide sequence ID" value="NZ_BMZP01000038.1"/>
</dbReference>